<dbReference type="RefSeq" id="WP_307205737.1">
    <property type="nucleotide sequence ID" value="NZ_JAUSSU010000007.1"/>
</dbReference>
<keyword evidence="3" id="KW-1185">Reference proteome</keyword>
<evidence type="ECO:0000256" key="1">
    <source>
        <dbReference type="SAM" id="MobiDB-lite"/>
    </source>
</evidence>
<feature type="compositionally biased region" description="Low complexity" evidence="1">
    <location>
        <begin position="84"/>
        <end position="99"/>
    </location>
</feature>
<name>A0ABT9U438_PAEHA</name>
<organism evidence="2 3">
    <name type="scientific">Paenibacillus harenae</name>
    <dbReference type="NCBI Taxonomy" id="306543"/>
    <lineage>
        <taxon>Bacteria</taxon>
        <taxon>Bacillati</taxon>
        <taxon>Bacillota</taxon>
        <taxon>Bacilli</taxon>
        <taxon>Bacillales</taxon>
        <taxon>Paenibacillaceae</taxon>
        <taxon>Paenibacillus</taxon>
    </lineage>
</organism>
<comment type="caution">
    <text evidence="2">The sequence shown here is derived from an EMBL/GenBank/DDBJ whole genome shotgun (WGS) entry which is preliminary data.</text>
</comment>
<proteinExistence type="predicted"/>
<accession>A0ABT9U438</accession>
<gene>
    <name evidence="2" type="ORF">J2T15_003861</name>
</gene>
<evidence type="ECO:0000313" key="3">
    <source>
        <dbReference type="Proteomes" id="UP001229346"/>
    </source>
</evidence>
<dbReference type="Proteomes" id="UP001229346">
    <property type="component" value="Unassembled WGS sequence"/>
</dbReference>
<sequence>MSLPLTAQAAKASLISSLAKSQHALARILDSIANVADQSPETAKLLRDNIHMLTNMQRSMAEAVLRTDLNNRGKGHNNSKNQPAKSGTSAGTGTNNSGKLGKSGKLWSPDRSSRSGAKSGSSSRKAGRRHAKK</sequence>
<evidence type="ECO:0000313" key="2">
    <source>
        <dbReference type="EMBL" id="MDQ0114406.1"/>
    </source>
</evidence>
<feature type="compositionally biased region" description="Low complexity" evidence="1">
    <location>
        <begin position="114"/>
        <end position="124"/>
    </location>
</feature>
<dbReference type="EMBL" id="JAUSSU010000007">
    <property type="protein sequence ID" value="MDQ0114406.1"/>
    <property type="molecule type" value="Genomic_DNA"/>
</dbReference>
<reference evidence="2 3" key="1">
    <citation type="submission" date="2023-07" db="EMBL/GenBank/DDBJ databases">
        <title>Sorghum-associated microbial communities from plants grown in Nebraska, USA.</title>
        <authorList>
            <person name="Schachtman D."/>
        </authorList>
    </citation>
    <scope>NUCLEOTIDE SEQUENCE [LARGE SCALE GENOMIC DNA]</scope>
    <source>
        <strain evidence="2 3">CC482</strain>
    </source>
</reference>
<protein>
    <submittedName>
        <fullName evidence="2">Uncharacterized protein</fullName>
    </submittedName>
</protein>
<feature type="region of interest" description="Disordered" evidence="1">
    <location>
        <begin position="63"/>
        <end position="133"/>
    </location>
</feature>